<dbReference type="Proteomes" id="UP001178507">
    <property type="component" value="Unassembled WGS sequence"/>
</dbReference>
<evidence type="ECO:0000256" key="3">
    <source>
        <dbReference type="RuleBase" id="RU361235"/>
    </source>
</evidence>
<dbReference type="PANTHER" id="PTHR11559">
    <property type="entry name" value="CARBOXYLESTERASE"/>
    <property type="match status" value="1"/>
</dbReference>
<comment type="similarity">
    <text evidence="1 3">Belongs to the type-B carboxylesterase/lipase family.</text>
</comment>
<gene>
    <name evidence="5" type="ORF">EVOR1521_LOCUS8801</name>
</gene>
<accession>A0AA36I6B5</accession>
<sequence length="568" mass="61685">MSSMALLDQKPWPRRRVCLWLAATAAAAAAGAVVMTFHAPLGAPAALAAAPSVLLPCGGCITGAWEEGLAAFRGLRYGEAPLARRRWKPAAPAQCGAEVLATHDGPRCRQGGASDSEDCLNLNVFAPPSYLGNSSSRLPVIVWIYGGMNTVGSATSYGHIENLVRKRDCILVAMNYRLGIFGYLALKELSAVDPRGSSGNLGITDQQLALQWVQAGRSARQNIRAFGGDPDRVTILGQSSGGTNVFALLASNASRGLFHRAIALSGSPNITMDRRTKEDQDRRLILPKTPCTSLEGAELLECLYELDAEVLDKALPESYQVFDSLYDYPTNRVGLSSRVSTLVHVDGHTVTFALEDALQEGLVDVPILFQSMAQELGCAPAPQLADISRQNFSHFLRDSFAVYGEGVAEEIDALYQHYEPPEKGGYAIDADTGAACGLRRLTQAAAKGFKSPVYWSTVTAGPSRPMPGQRFAFHNWDLTAAAEIFDDYEPSNEDLSLGRRLRADWFELAIFGTLREAEGWKKVQDSAPGQVIGSEVGELSNRWNADHKATECAFWTSIGVDQRWWWIN</sequence>
<dbReference type="PROSITE" id="PS00122">
    <property type="entry name" value="CARBOXYLESTERASE_B_1"/>
    <property type="match status" value="1"/>
</dbReference>
<dbReference type="InterPro" id="IPR029058">
    <property type="entry name" value="AB_hydrolase_fold"/>
</dbReference>
<proteinExistence type="inferred from homology"/>
<keyword evidence="2 3" id="KW-0378">Hydrolase</keyword>
<dbReference type="SUPFAM" id="SSF53474">
    <property type="entry name" value="alpha/beta-Hydrolases"/>
    <property type="match status" value="1"/>
</dbReference>
<dbReference type="InterPro" id="IPR002018">
    <property type="entry name" value="CarbesteraseB"/>
</dbReference>
<organism evidence="5 6">
    <name type="scientific">Effrenium voratum</name>
    <dbReference type="NCBI Taxonomy" id="2562239"/>
    <lineage>
        <taxon>Eukaryota</taxon>
        <taxon>Sar</taxon>
        <taxon>Alveolata</taxon>
        <taxon>Dinophyceae</taxon>
        <taxon>Suessiales</taxon>
        <taxon>Symbiodiniaceae</taxon>
        <taxon>Effrenium</taxon>
    </lineage>
</organism>
<keyword evidence="6" id="KW-1185">Reference proteome</keyword>
<feature type="domain" description="Carboxylesterase type B" evidence="4">
    <location>
        <begin position="60"/>
        <end position="555"/>
    </location>
</feature>
<evidence type="ECO:0000313" key="5">
    <source>
        <dbReference type="EMBL" id="CAJ1380993.1"/>
    </source>
</evidence>
<evidence type="ECO:0000256" key="2">
    <source>
        <dbReference type="ARBA" id="ARBA00022801"/>
    </source>
</evidence>
<evidence type="ECO:0000313" key="6">
    <source>
        <dbReference type="Proteomes" id="UP001178507"/>
    </source>
</evidence>
<dbReference type="EC" id="3.1.1.-" evidence="3"/>
<reference evidence="5" key="1">
    <citation type="submission" date="2023-08" db="EMBL/GenBank/DDBJ databases">
        <authorList>
            <person name="Chen Y."/>
            <person name="Shah S."/>
            <person name="Dougan E. K."/>
            <person name="Thang M."/>
            <person name="Chan C."/>
        </authorList>
    </citation>
    <scope>NUCLEOTIDE SEQUENCE</scope>
</reference>
<dbReference type="Pfam" id="PF00135">
    <property type="entry name" value="COesterase"/>
    <property type="match status" value="1"/>
</dbReference>
<dbReference type="InterPro" id="IPR019826">
    <property type="entry name" value="Carboxylesterase_B_AS"/>
</dbReference>
<dbReference type="InterPro" id="IPR006311">
    <property type="entry name" value="TAT_signal"/>
</dbReference>
<dbReference type="Gene3D" id="3.40.50.1820">
    <property type="entry name" value="alpha/beta hydrolase"/>
    <property type="match status" value="1"/>
</dbReference>
<protein>
    <recommendedName>
        <fullName evidence="3">Carboxylic ester hydrolase</fullName>
        <ecNumber evidence="3">3.1.1.-</ecNumber>
    </recommendedName>
</protein>
<evidence type="ECO:0000256" key="1">
    <source>
        <dbReference type="ARBA" id="ARBA00005964"/>
    </source>
</evidence>
<dbReference type="GO" id="GO:0016787">
    <property type="term" value="F:hydrolase activity"/>
    <property type="evidence" value="ECO:0007669"/>
    <property type="project" value="UniProtKB-KW"/>
</dbReference>
<dbReference type="AlphaFoldDB" id="A0AA36I6B5"/>
<evidence type="ECO:0000259" key="4">
    <source>
        <dbReference type="Pfam" id="PF00135"/>
    </source>
</evidence>
<dbReference type="InterPro" id="IPR050309">
    <property type="entry name" value="Type-B_Carboxylest/Lipase"/>
</dbReference>
<name>A0AA36I6B5_9DINO</name>
<dbReference type="PROSITE" id="PS51318">
    <property type="entry name" value="TAT"/>
    <property type="match status" value="1"/>
</dbReference>
<dbReference type="EMBL" id="CAUJNA010000768">
    <property type="protein sequence ID" value="CAJ1380993.1"/>
    <property type="molecule type" value="Genomic_DNA"/>
</dbReference>
<comment type="caution">
    <text evidence="5">The sequence shown here is derived from an EMBL/GenBank/DDBJ whole genome shotgun (WGS) entry which is preliminary data.</text>
</comment>